<keyword evidence="5 9" id="KW-0812">Transmembrane</keyword>
<proteinExistence type="inferred from homology"/>
<gene>
    <name evidence="10" type="ORF">QRD39_00835</name>
</gene>
<feature type="transmembrane region" description="Helical" evidence="9">
    <location>
        <begin position="53"/>
        <end position="70"/>
    </location>
</feature>
<dbReference type="Gene3D" id="1.10.1760.20">
    <property type="match status" value="1"/>
</dbReference>
<reference evidence="10 11" key="1">
    <citation type="submission" date="2023-06" db="EMBL/GenBank/DDBJ databases">
        <title>A potential novel species of Streptococcus isolated from human milk sample.</title>
        <authorList>
            <person name="Nguyen H.V."/>
            <person name="Trinh A.T.V."/>
            <person name="Hoang A.T.L."/>
            <person name="Bui L.N.H."/>
            <person name="Tran Q.T.L."/>
            <person name="Trinh T."/>
        </authorList>
    </citation>
    <scope>NUCLEOTIDE SEQUENCE [LARGE SCALE GENOMIC DNA]</scope>
    <source>
        <strain evidence="10 11">VTCC 12812</strain>
    </source>
</reference>
<dbReference type="PANTHER" id="PTHR34295:SF4">
    <property type="entry name" value="BIOTIN TRANSPORTER BIOY-RELATED"/>
    <property type="match status" value="1"/>
</dbReference>
<feature type="transmembrane region" description="Helical" evidence="9">
    <location>
        <begin position="7"/>
        <end position="23"/>
    </location>
</feature>
<evidence type="ECO:0000256" key="3">
    <source>
        <dbReference type="ARBA" id="ARBA00022448"/>
    </source>
</evidence>
<sequence>MNKTYSITLIALGAALIVALSPFQIALGPIPITLQTLVIGLIATLYRPKEATLSVLLYLLLGAIGLPVFSGGNGGLHAFIGPTGGFLLFFPLRALVTSLIANRKKNLIQIFIANFLGEVVLFIGGAIGFIIFTHSPIPTTLKLVVLPFVLPDLIKITLTTLFSLLLLKALQSQSYFKIEK</sequence>
<feature type="transmembrane region" description="Helical" evidence="9">
    <location>
        <begin position="76"/>
        <end position="96"/>
    </location>
</feature>
<keyword evidence="3 8" id="KW-0813">Transport</keyword>
<feature type="transmembrane region" description="Helical" evidence="9">
    <location>
        <begin position="144"/>
        <end position="167"/>
    </location>
</feature>
<dbReference type="Proteomes" id="UP001529255">
    <property type="component" value="Unassembled WGS sequence"/>
</dbReference>
<evidence type="ECO:0000256" key="4">
    <source>
        <dbReference type="ARBA" id="ARBA00022475"/>
    </source>
</evidence>
<evidence type="ECO:0000256" key="7">
    <source>
        <dbReference type="ARBA" id="ARBA00023136"/>
    </source>
</evidence>
<feature type="transmembrane region" description="Helical" evidence="9">
    <location>
        <begin position="108"/>
        <end position="132"/>
    </location>
</feature>
<dbReference type="Pfam" id="PF02632">
    <property type="entry name" value="BioY"/>
    <property type="match status" value="1"/>
</dbReference>
<evidence type="ECO:0000256" key="1">
    <source>
        <dbReference type="ARBA" id="ARBA00004651"/>
    </source>
</evidence>
<feature type="transmembrane region" description="Helical" evidence="9">
    <location>
        <begin position="29"/>
        <end position="46"/>
    </location>
</feature>
<dbReference type="InterPro" id="IPR003784">
    <property type="entry name" value="BioY"/>
</dbReference>
<keyword evidence="6 9" id="KW-1133">Transmembrane helix</keyword>
<accession>A0ABT7LQ42</accession>
<protein>
    <recommendedName>
        <fullName evidence="8">Biotin transporter</fullName>
    </recommendedName>
</protein>
<evidence type="ECO:0000256" key="9">
    <source>
        <dbReference type="SAM" id="Phobius"/>
    </source>
</evidence>
<dbReference type="RefSeq" id="WP_285955325.1">
    <property type="nucleotide sequence ID" value="NZ_JASUZV010000001.1"/>
</dbReference>
<comment type="subcellular location">
    <subcellularLocation>
        <location evidence="1 8">Cell membrane</location>
        <topology evidence="1 8">Multi-pass membrane protein</topology>
    </subcellularLocation>
</comment>
<evidence type="ECO:0000313" key="10">
    <source>
        <dbReference type="EMBL" id="MDL5042657.1"/>
    </source>
</evidence>
<keyword evidence="7 8" id="KW-0472">Membrane</keyword>
<evidence type="ECO:0000256" key="2">
    <source>
        <dbReference type="ARBA" id="ARBA00010692"/>
    </source>
</evidence>
<keyword evidence="11" id="KW-1185">Reference proteome</keyword>
<comment type="similarity">
    <text evidence="2 8">Belongs to the BioY family.</text>
</comment>
<evidence type="ECO:0000313" key="11">
    <source>
        <dbReference type="Proteomes" id="UP001529255"/>
    </source>
</evidence>
<dbReference type="EMBL" id="JASUZV010000001">
    <property type="protein sequence ID" value="MDL5042657.1"/>
    <property type="molecule type" value="Genomic_DNA"/>
</dbReference>
<evidence type="ECO:0000256" key="8">
    <source>
        <dbReference type="PIRNR" id="PIRNR016661"/>
    </source>
</evidence>
<evidence type="ECO:0000256" key="6">
    <source>
        <dbReference type="ARBA" id="ARBA00022989"/>
    </source>
</evidence>
<keyword evidence="4 8" id="KW-1003">Cell membrane</keyword>
<name>A0ABT7LQ42_9STRE</name>
<organism evidence="10 11">
    <name type="scientific">Streptococcus raffinosi</name>
    <dbReference type="NCBI Taxonomy" id="3053355"/>
    <lineage>
        <taxon>Bacteria</taxon>
        <taxon>Bacillati</taxon>
        <taxon>Bacillota</taxon>
        <taxon>Bacilli</taxon>
        <taxon>Lactobacillales</taxon>
        <taxon>Streptococcaceae</taxon>
        <taxon>Streptococcus</taxon>
    </lineage>
</organism>
<dbReference type="PANTHER" id="PTHR34295">
    <property type="entry name" value="BIOTIN TRANSPORTER BIOY"/>
    <property type="match status" value="1"/>
</dbReference>
<evidence type="ECO:0000256" key="5">
    <source>
        <dbReference type="ARBA" id="ARBA00022692"/>
    </source>
</evidence>
<comment type="caution">
    <text evidence="10">The sequence shown here is derived from an EMBL/GenBank/DDBJ whole genome shotgun (WGS) entry which is preliminary data.</text>
</comment>
<dbReference type="PIRSF" id="PIRSF016661">
    <property type="entry name" value="BioY"/>
    <property type="match status" value="1"/>
</dbReference>